<accession>A0A0R2CFX7</accession>
<name>A0A0R2CFX7_9LACO</name>
<comment type="caution">
    <text evidence="2">The sequence shown here is derived from an EMBL/GenBank/DDBJ whole genome shotgun (WGS) entry which is preliminary data.</text>
</comment>
<reference evidence="2 3" key="1">
    <citation type="journal article" date="2015" name="Genome Announc.">
        <title>Expanding the biotechnology potential of lactobacilli through comparative genomics of 213 strains and associated genera.</title>
        <authorList>
            <person name="Sun Z."/>
            <person name="Harris H.M."/>
            <person name="McCann A."/>
            <person name="Guo C."/>
            <person name="Argimon S."/>
            <person name="Zhang W."/>
            <person name="Yang X."/>
            <person name="Jeffery I.B."/>
            <person name="Cooney J.C."/>
            <person name="Kagawa T.F."/>
            <person name="Liu W."/>
            <person name="Song Y."/>
            <person name="Salvetti E."/>
            <person name="Wrobel A."/>
            <person name="Rasinkangas P."/>
            <person name="Parkhill J."/>
            <person name="Rea M.C."/>
            <person name="O'Sullivan O."/>
            <person name="Ritari J."/>
            <person name="Douillard F.P."/>
            <person name="Paul Ross R."/>
            <person name="Yang R."/>
            <person name="Briner A.E."/>
            <person name="Felis G.E."/>
            <person name="de Vos W.M."/>
            <person name="Barrangou R."/>
            <person name="Klaenhammer T.R."/>
            <person name="Caufield P.W."/>
            <person name="Cui Y."/>
            <person name="Zhang H."/>
            <person name="O'Toole P.W."/>
        </authorList>
    </citation>
    <scope>NUCLEOTIDE SEQUENCE [LARGE SCALE GENOMIC DNA]</scope>
    <source>
        <strain evidence="2 3">DSM 22698</strain>
    </source>
</reference>
<proteinExistence type="predicted"/>
<evidence type="ECO:0000313" key="2">
    <source>
        <dbReference type="EMBL" id="KRM87084.1"/>
    </source>
</evidence>
<dbReference type="PATRIC" id="fig|1423810.4.peg.1271"/>
<organism evidence="2 3">
    <name type="scientific">Lacticaseibacillus thailandensis DSM 22698 = JCM 13996</name>
    <dbReference type="NCBI Taxonomy" id="1423810"/>
    <lineage>
        <taxon>Bacteria</taxon>
        <taxon>Bacillati</taxon>
        <taxon>Bacillota</taxon>
        <taxon>Bacilli</taxon>
        <taxon>Lactobacillales</taxon>
        <taxon>Lactobacillaceae</taxon>
        <taxon>Lacticaseibacillus</taxon>
    </lineage>
</organism>
<protein>
    <submittedName>
        <fullName evidence="2">Uncharacterized protein</fullName>
    </submittedName>
</protein>
<sequence>MVIKVTGGIVMSKTTTALAFVAGAATVMLIQHVHARITFVEAPADLPQAPQPLPAAEPQRIPRPAQRHRTRVIAGNVASQPRPHKRIR</sequence>
<feature type="region of interest" description="Disordered" evidence="1">
    <location>
        <begin position="48"/>
        <end position="67"/>
    </location>
</feature>
<dbReference type="AlphaFoldDB" id="A0A0R2CFX7"/>
<dbReference type="EMBL" id="AYZK01000003">
    <property type="protein sequence ID" value="KRM87084.1"/>
    <property type="molecule type" value="Genomic_DNA"/>
</dbReference>
<evidence type="ECO:0000313" key="3">
    <source>
        <dbReference type="Proteomes" id="UP000051789"/>
    </source>
</evidence>
<keyword evidence="3" id="KW-1185">Reference proteome</keyword>
<gene>
    <name evidence="2" type="ORF">FD19_GL001235</name>
</gene>
<evidence type="ECO:0000256" key="1">
    <source>
        <dbReference type="SAM" id="MobiDB-lite"/>
    </source>
</evidence>
<dbReference type="Proteomes" id="UP000051789">
    <property type="component" value="Unassembled WGS sequence"/>
</dbReference>